<evidence type="ECO:0000313" key="2">
    <source>
        <dbReference type="EMBL" id="MFC5446921.1"/>
    </source>
</evidence>
<dbReference type="InterPro" id="IPR002575">
    <property type="entry name" value="Aminoglycoside_PTrfase"/>
</dbReference>
<accession>A0ABW0K2B8</accession>
<gene>
    <name evidence="2" type="ORF">ACFPOG_01480</name>
</gene>
<protein>
    <submittedName>
        <fullName evidence="2">Phosphotransferase</fullName>
    </submittedName>
</protein>
<name>A0ABW0K2B8_9BACL</name>
<dbReference type="InterPro" id="IPR011009">
    <property type="entry name" value="Kinase-like_dom_sf"/>
</dbReference>
<dbReference type="Gene3D" id="3.90.1200.10">
    <property type="match status" value="1"/>
</dbReference>
<feature type="domain" description="Aminoglycoside phosphotransferase" evidence="1">
    <location>
        <begin position="34"/>
        <end position="221"/>
    </location>
</feature>
<evidence type="ECO:0000313" key="3">
    <source>
        <dbReference type="Proteomes" id="UP001596044"/>
    </source>
</evidence>
<evidence type="ECO:0000259" key="1">
    <source>
        <dbReference type="Pfam" id="PF01636"/>
    </source>
</evidence>
<comment type="caution">
    <text evidence="2">The sequence shown here is derived from an EMBL/GenBank/DDBJ whole genome shotgun (WGS) entry which is preliminary data.</text>
</comment>
<keyword evidence="3" id="KW-1185">Reference proteome</keyword>
<dbReference type="SUPFAM" id="SSF56112">
    <property type="entry name" value="Protein kinase-like (PK-like)"/>
    <property type="match status" value="1"/>
</dbReference>
<dbReference type="Pfam" id="PF01636">
    <property type="entry name" value="APH"/>
    <property type="match status" value="1"/>
</dbReference>
<dbReference type="EMBL" id="JBHSMJ010000004">
    <property type="protein sequence ID" value="MFC5446921.1"/>
    <property type="molecule type" value="Genomic_DNA"/>
</dbReference>
<organism evidence="2 3">
    <name type="scientific">Paenibacillus aestuarii</name>
    <dbReference type="NCBI Taxonomy" id="516965"/>
    <lineage>
        <taxon>Bacteria</taxon>
        <taxon>Bacillati</taxon>
        <taxon>Bacillota</taxon>
        <taxon>Bacilli</taxon>
        <taxon>Bacillales</taxon>
        <taxon>Paenibacillaceae</taxon>
        <taxon>Paenibacillus</taxon>
    </lineage>
</organism>
<dbReference type="Proteomes" id="UP001596044">
    <property type="component" value="Unassembled WGS sequence"/>
</dbReference>
<dbReference type="RefSeq" id="WP_270880391.1">
    <property type="nucleotide sequence ID" value="NZ_JAQFVF010000033.1"/>
</dbReference>
<proteinExistence type="predicted"/>
<reference evidence="3" key="1">
    <citation type="journal article" date="2019" name="Int. J. Syst. Evol. Microbiol.">
        <title>The Global Catalogue of Microorganisms (GCM) 10K type strain sequencing project: providing services to taxonomists for standard genome sequencing and annotation.</title>
        <authorList>
            <consortium name="The Broad Institute Genomics Platform"/>
            <consortium name="The Broad Institute Genome Sequencing Center for Infectious Disease"/>
            <person name="Wu L."/>
            <person name="Ma J."/>
        </authorList>
    </citation>
    <scope>NUCLEOTIDE SEQUENCE [LARGE SCALE GENOMIC DNA]</scope>
    <source>
        <strain evidence="3">KACC 11904</strain>
    </source>
</reference>
<sequence>MILNTNVQDLLLELRGLGILGADCEAVPNTNGTTDGRIYILSENNVKRHVLKLDHPQEIALAEQFLHRYREVSLLPDLLYTDPDKTYMVYTFIPGTTHYNRGAKINWLTRLVTGMLNHYTAVEEGSSWGRIDIPHPSWLQFNEQSIREAKMNVGSLLTEADYELVRSLVHRLWSDDSGMKRYLLHGDTGVHNFVFDKGELQAIIDPSPIAGPVSYDFLYAFCSSPDDLNIETLRAGYVLLKNEATDVWSLTQEVMVQLYCRIGICLRHHPHDLAGYLQAWRYWKEQLKEQTL</sequence>